<protein>
    <submittedName>
        <fullName evidence="1">Uncharacterized protein</fullName>
    </submittedName>
</protein>
<organism evidence="1 2">
    <name type="scientific">Polypedilum vanderplanki</name>
    <name type="common">Sleeping chironomid midge</name>
    <dbReference type="NCBI Taxonomy" id="319348"/>
    <lineage>
        <taxon>Eukaryota</taxon>
        <taxon>Metazoa</taxon>
        <taxon>Ecdysozoa</taxon>
        <taxon>Arthropoda</taxon>
        <taxon>Hexapoda</taxon>
        <taxon>Insecta</taxon>
        <taxon>Pterygota</taxon>
        <taxon>Neoptera</taxon>
        <taxon>Endopterygota</taxon>
        <taxon>Diptera</taxon>
        <taxon>Nematocera</taxon>
        <taxon>Chironomoidea</taxon>
        <taxon>Chironomidae</taxon>
        <taxon>Chironominae</taxon>
        <taxon>Polypedilum</taxon>
        <taxon>Polypedilum</taxon>
    </lineage>
</organism>
<dbReference type="Proteomes" id="UP001107558">
    <property type="component" value="Chromosome 1"/>
</dbReference>
<evidence type="ECO:0000313" key="1">
    <source>
        <dbReference type="EMBL" id="KAG5684451.1"/>
    </source>
</evidence>
<sequence>MSNFTRPVNLKFPQIYGTFKAFNKTGDAEIEYQIRDLPEELFEKSLEILASDFVPEETICVGQNLMKKPAALNEICYIWYETMKDGLSLGCFANDGSNELAGVAVMKVLTKDKEPIEELQV</sequence>
<keyword evidence="2" id="KW-1185">Reference proteome</keyword>
<comment type="caution">
    <text evidence="1">The sequence shown here is derived from an EMBL/GenBank/DDBJ whole genome shotgun (WGS) entry which is preliminary data.</text>
</comment>
<dbReference type="EMBL" id="JADBJN010000001">
    <property type="protein sequence ID" value="KAG5684451.1"/>
    <property type="molecule type" value="Genomic_DNA"/>
</dbReference>
<name>A0A9J6CSB8_POLVA</name>
<evidence type="ECO:0000313" key="2">
    <source>
        <dbReference type="Proteomes" id="UP001107558"/>
    </source>
</evidence>
<dbReference type="AlphaFoldDB" id="A0A9J6CSB8"/>
<dbReference type="OrthoDB" id="8113373at2759"/>
<dbReference type="Gene3D" id="3.40.630.30">
    <property type="match status" value="1"/>
</dbReference>
<reference evidence="1" key="1">
    <citation type="submission" date="2021-03" db="EMBL/GenBank/DDBJ databases">
        <title>Chromosome level genome of the anhydrobiotic midge Polypedilum vanderplanki.</title>
        <authorList>
            <person name="Yoshida Y."/>
            <person name="Kikawada T."/>
            <person name="Gusev O."/>
        </authorList>
    </citation>
    <scope>NUCLEOTIDE SEQUENCE</scope>
    <source>
        <strain evidence="1">NIAS01</strain>
        <tissue evidence="1">Whole body or cell culture</tissue>
    </source>
</reference>
<proteinExistence type="predicted"/>
<gene>
    <name evidence="1" type="ORF">PVAND_013685</name>
</gene>
<accession>A0A9J6CSB8</accession>